<feature type="compositionally biased region" description="Low complexity" evidence="1">
    <location>
        <begin position="214"/>
        <end position="225"/>
    </location>
</feature>
<evidence type="ECO:0000256" key="1">
    <source>
        <dbReference type="SAM" id="MobiDB-lite"/>
    </source>
</evidence>
<dbReference type="EMBL" id="JAQJAC010000002">
    <property type="protein sequence ID" value="KAJ5595770.1"/>
    <property type="molecule type" value="Genomic_DNA"/>
</dbReference>
<dbReference type="PANTHER" id="PTHR43591">
    <property type="entry name" value="METHYLTRANSFERASE"/>
    <property type="match status" value="1"/>
</dbReference>
<protein>
    <recommendedName>
        <fullName evidence="4">Methyltransferase domain-containing protein</fullName>
    </recommendedName>
</protein>
<dbReference type="AlphaFoldDB" id="A0AAD6DVF7"/>
<feature type="region of interest" description="Disordered" evidence="1">
    <location>
        <begin position="1"/>
        <end position="29"/>
    </location>
</feature>
<dbReference type="SUPFAM" id="SSF53335">
    <property type="entry name" value="S-adenosyl-L-methionine-dependent methyltransferases"/>
    <property type="match status" value="1"/>
</dbReference>
<dbReference type="InterPro" id="IPR029063">
    <property type="entry name" value="SAM-dependent_MTases_sf"/>
</dbReference>
<comment type="caution">
    <text evidence="2">The sequence shown here is derived from an EMBL/GenBank/DDBJ whole genome shotgun (WGS) entry which is preliminary data.</text>
</comment>
<feature type="region of interest" description="Disordered" evidence="1">
    <location>
        <begin position="207"/>
        <end position="232"/>
    </location>
</feature>
<dbReference type="Gene3D" id="3.40.50.150">
    <property type="entry name" value="Vaccinia Virus protein VP39"/>
    <property type="match status" value="1"/>
</dbReference>
<dbReference type="PANTHER" id="PTHR43591:SF10">
    <property type="entry name" value="ABC TRANSMEMBRANE TYPE-1 DOMAIN-CONTAINING PROTEIN-RELATED"/>
    <property type="match status" value="1"/>
</dbReference>
<organism evidence="2 3">
    <name type="scientific">Penicillium hetheringtonii</name>
    <dbReference type="NCBI Taxonomy" id="911720"/>
    <lineage>
        <taxon>Eukaryota</taxon>
        <taxon>Fungi</taxon>
        <taxon>Dikarya</taxon>
        <taxon>Ascomycota</taxon>
        <taxon>Pezizomycotina</taxon>
        <taxon>Eurotiomycetes</taxon>
        <taxon>Eurotiomycetidae</taxon>
        <taxon>Eurotiales</taxon>
        <taxon>Aspergillaceae</taxon>
        <taxon>Penicillium</taxon>
    </lineage>
</organism>
<gene>
    <name evidence="2" type="ORF">N7450_002228</name>
</gene>
<proteinExistence type="predicted"/>
<accession>A0AAD6DVF7</accession>
<evidence type="ECO:0000313" key="3">
    <source>
        <dbReference type="Proteomes" id="UP001216150"/>
    </source>
</evidence>
<evidence type="ECO:0000313" key="2">
    <source>
        <dbReference type="EMBL" id="KAJ5595770.1"/>
    </source>
</evidence>
<feature type="compositionally biased region" description="Acidic residues" evidence="1">
    <location>
        <begin position="405"/>
        <end position="418"/>
    </location>
</feature>
<keyword evidence="3" id="KW-1185">Reference proteome</keyword>
<dbReference type="GO" id="GO:0008168">
    <property type="term" value="F:methyltransferase activity"/>
    <property type="evidence" value="ECO:0007669"/>
    <property type="project" value="TreeGrafter"/>
</dbReference>
<dbReference type="Pfam" id="PF13489">
    <property type="entry name" value="Methyltransf_23"/>
    <property type="match status" value="1"/>
</dbReference>
<name>A0AAD6DVF7_9EURO</name>
<evidence type="ECO:0008006" key="4">
    <source>
        <dbReference type="Google" id="ProtNLM"/>
    </source>
</evidence>
<sequence length="429" mass="47139">MEDTYIQPADPRDSSESEESSDGEASIKSTRSCSSYNLEPILENGRRYCDEIYFMPNDEAELTRLNILHQIYLILLDGNLTTIPLNPKSSPRILDVGTGPGDWAIEMSAEYPNAKIIASDIGVFDSGLGHLSLPNVDFQLADAQSEWTYHQAFDLVHIRGLSGAFRDWESIYKQAFTHLRPGGYIEVADADPAADTITSIDETYSESINSTGENTPNDPTTTTTNAKSENSTPTTLQKYASALQTAANEAGYPRDLAHLNTAALSAAGFVDIRVLERTVPIGLWPEDIHEKTLGKMTLIALLEGLEAYALRPLTASGKWSVDEARALCEMVQEEVLQAKGLRCTVRVVTGRKPVSFAQKRKDVLARARARVKLFKGDDGEDVEWDFEKSGRDCEGQAGRGQGIEIEIDRDQDEDEAEGGGEKGKGKYHA</sequence>
<feature type="compositionally biased region" description="Basic and acidic residues" evidence="1">
    <location>
        <begin position="419"/>
        <end position="429"/>
    </location>
</feature>
<dbReference type="CDD" id="cd02440">
    <property type="entry name" value="AdoMet_MTases"/>
    <property type="match status" value="1"/>
</dbReference>
<reference evidence="2 3" key="1">
    <citation type="journal article" date="2023" name="IMA Fungus">
        <title>Comparative genomic study of the Penicillium genus elucidates a diverse pangenome and 15 lateral gene transfer events.</title>
        <authorList>
            <person name="Petersen C."/>
            <person name="Sorensen T."/>
            <person name="Nielsen M.R."/>
            <person name="Sondergaard T.E."/>
            <person name="Sorensen J.L."/>
            <person name="Fitzpatrick D.A."/>
            <person name="Frisvad J.C."/>
            <person name="Nielsen K.L."/>
        </authorList>
    </citation>
    <scope>NUCLEOTIDE SEQUENCE [LARGE SCALE GENOMIC DNA]</scope>
    <source>
        <strain evidence="2 3">IBT 29057</strain>
    </source>
</reference>
<feature type="region of interest" description="Disordered" evidence="1">
    <location>
        <begin position="386"/>
        <end position="429"/>
    </location>
</feature>
<dbReference type="Proteomes" id="UP001216150">
    <property type="component" value="Unassembled WGS sequence"/>
</dbReference>